<dbReference type="Proteomes" id="UP001497512">
    <property type="component" value="Chromosome 18"/>
</dbReference>
<reference evidence="2" key="1">
    <citation type="submission" date="2024-02" db="EMBL/GenBank/DDBJ databases">
        <authorList>
            <consortium name="ELIXIR-Norway"/>
            <consortium name="Elixir Norway"/>
        </authorList>
    </citation>
    <scope>NUCLEOTIDE SEQUENCE</scope>
</reference>
<organism evidence="2 3">
    <name type="scientific">Sphagnum troendelagicum</name>
    <dbReference type="NCBI Taxonomy" id="128251"/>
    <lineage>
        <taxon>Eukaryota</taxon>
        <taxon>Viridiplantae</taxon>
        <taxon>Streptophyta</taxon>
        <taxon>Embryophyta</taxon>
        <taxon>Bryophyta</taxon>
        <taxon>Sphagnophytina</taxon>
        <taxon>Sphagnopsida</taxon>
        <taxon>Sphagnales</taxon>
        <taxon>Sphagnaceae</taxon>
        <taxon>Sphagnum</taxon>
    </lineage>
</organism>
<evidence type="ECO:0000313" key="2">
    <source>
        <dbReference type="EMBL" id="CAK9211338.1"/>
    </source>
</evidence>
<accession>A0ABP0U2N3</accession>
<dbReference type="EMBL" id="OZ019910">
    <property type="protein sequence ID" value="CAK9211338.1"/>
    <property type="molecule type" value="Genomic_DNA"/>
</dbReference>
<evidence type="ECO:0000256" key="1">
    <source>
        <dbReference type="SAM" id="MobiDB-lite"/>
    </source>
</evidence>
<name>A0ABP0U2N3_9BRYO</name>
<feature type="region of interest" description="Disordered" evidence="1">
    <location>
        <begin position="1"/>
        <end position="21"/>
    </location>
</feature>
<proteinExistence type="predicted"/>
<sequence>MDLATLEPTPADSQLPPRRPAYDSMLDHAPFETLEKYYPCPPACISRNLMTEDVEGAQVYTGIRDPLDPMCLNKPYPEIWLVGSINKNQKPSRSLQTNRHTNPLDPMYTLPSGPSLIPCGEKKFSNRTFSMMLATDDISGARAEPLYDKPCRCLQPGDPVEEIKGSKPKIWTWMRKRSYWGHNNDLWDIDIGKKQFGFVQARESNPLEPLYPTEPVETYDMKYKRLKFRKLPPRKKKTDVGERLLDNMYWRAEQLYNMCRNWGQPQPTESTVTYDALRYSLEKFGFYCSDKEFEKIIHYADPFNIGSVRYLNFSRALKHCDGLELDVPRPLGFDVGYWGAPAALGQGTLVLEPAARNARSTVQWSENEQVYSPLTGLPILRRSNQILPLHKGTNGKGLGERYRYCTNYTGSHSSKNEVKVMLGMSWKS</sequence>
<gene>
    <name evidence="2" type="ORF">CSSPTR1EN2_LOCUS10609</name>
</gene>
<keyword evidence="3" id="KW-1185">Reference proteome</keyword>
<protein>
    <submittedName>
        <fullName evidence="2">Uncharacterized protein</fullName>
    </submittedName>
</protein>
<evidence type="ECO:0000313" key="3">
    <source>
        <dbReference type="Proteomes" id="UP001497512"/>
    </source>
</evidence>